<proteinExistence type="inferred from homology"/>
<dbReference type="GO" id="GO:0016020">
    <property type="term" value="C:membrane"/>
    <property type="evidence" value="ECO:0007669"/>
    <property type="project" value="UniProtKB-SubCell"/>
</dbReference>
<keyword evidence="7 13" id="KW-0479">Metal-binding</keyword>
<name>A0A1Y2IQ47_TRAC3</name>
<evidence type="ECO:0000256" key="5">
    <source>
        <dbReference type="ARBA" id="ARBA00022617"/>
    </source>
</evidence>
<evidence type="ECO:0000256" key="4">
    <source>
        <dbReference type="ARBA" id="ARBA00010617"/>
    </source>
</evidence>
<dbReference type="PANTHER" id="PTHR46300:SF7">
    <property type="entry name" value="P450, PUTATIVE (EUROFUNG)-RELATED"/>
    <property type="match status" value="1"/>
</dbReference>
<keyword evidence="6" id="KW-0812">Transmembrane</keyword>
<evidence type="ECO:0000256" key="14">
    <source>
        <dbReference type="RuleBase" id="RU000461"/>
    </source>
</evidence>
<keyword evidence="11 14" id="KW-0503">Monooxygenase</keyword>
<keyword evidence="9 14" id="KW-0560">Oxidoreductase</keyword>
<accession>A0A1Y2IQ47</accession>
<dbReference type="PRINTS" id="PR00463">
    <property type="entry name" value="EP450I"/>
</dbReference>
<keyword evidence="16" id="KW-1185">Reference proteome</keyword>
<keyword evidence="5 13" id="KW-0349">Heme</keyword>
<dbReference type="PRINTS" id="PR00385">
    <property type="entry name" value="P450"/>
</dbReference>
<dbReference type="InterPro" id="IPR002401">
    <property type="entry name" value="Cyt_P450_E_grp-I"/>
</dbReference>
<evidence type="ECO:0000256" key="6">
    <source>
        <dbReference type="ARBA" id="ARBA00022692"/>
    </source>
</evidence>
<dbReference type="GO" id="GO:0005506">
    <property type="term" value="F:iron ion binding"/>
    <property type="evidence" value="ECO:0007669"/>
    <property type="project" value="InterPro"/>
</dbReference>
<evidence type="ECO:0000256" key="1">
    <source>
        <dbReference type="ARBA" id="ARBA00001971"/>
    </source>
</evidence>
<dbReference type="STRING" id="1353009.A0A1Y2IQ47"/>
<dbReference type="OrthoDB" id="2789670at2759"/>
<keyword evidence="8" id="KW-1133">Transmembrane helix</keyword>
<evidence type="ECO:0000256" key="8">
    <source>
        <dbReference type="ARBA" id="ARBA00022989"/>
    </source>
</evidence>
<dbReference type="CDD" id="cd11065">
    <property type="entry name" value="CYP64-like"/>
    <property type="match status" value="1"/>
</dbReference>
<dbReference type="InterPro" id="IPR050364">
    <property type="entry name" value="Cytochrome_P450_fung"/>
</dbReference>
<evidence type="ECO:0000256" key="7">
    <source>
        <dbReference type="ARBA" id="ARBA00022723"/>
    </source>
</evidence>
<dbReference type="GO" id="GO:0020037">
    <property type="term" value="F:heme binding"/>
    <property type="evidence" value="ECO:0007669"/>
    <property type="project" value="InterPro"/>
</dbReference>
<gene>
    <name evidence="15" type="ORF">PYCCODRAFT_1467501</name>
</gene>
<evidence type="ECO:0000256" key="2">
    <source>
        <dbReference type="ARBA" id="ARBA00004167"/>
    </source>
</evidence>
<evidence type="ECO:0000313" key="15">
    <source>
        <dbReference type="EMBL" id="OSD02813.1"/>
    </source>
</evidence>
<dbReference type="InterPro" id="IPR017972">
    <property type="entry name" value="Cyt_P450_CS"/>
</dbReference>
<organism evidence="15 16">
    <name type="scientific">Trametes coccinea (strain BRFM310)</name>
    <name type="common">Pycnoporus coccineus</name>
    <dbReference type="NCBI Taxonomy" id="1353009"/>
    <lineage>
        <taxon>Eukaryota</taxon>
        <taxon>Fungi</taxon>
        <taxon>Dikarya</taxon>
        <taxon>Basidiomycota</taxon>
        <taxon>Agaricomycotina</taxon>
        <taxon>Agaricomycetes</taxon>
        <taxon>Polyporales</taxon>
        <taxon>Polyporaceae</taxon>
        <taxon>Trametes</taxon>
    </lineage>
</organism>
<dbReference type="InterPro" id="IPR001128">
    <property type="entry name" value="Cyt_P450"/>
</dbReference>
<reference evidence="15 16" key="1">
    <citation type="journal article" date="2015" name="Biotechnol. Biofuels">
        <title>Enhanced degradation of softwood versus hardwood by the white-rot fungus Pycnoporus coccineus.</title>
        <authorList>
            <person name="Couturier M."/>
            <person name="Navarro D."/>
            <person name="Chevret D."/>
            <person name="Henrissat B."/>
            <person name="Piumi F."/>
            <person name="Ruiz-Duenas F.J."/>
            <person name="Martinez A.T."/>
            <person name="Grigoriev I.V."/>
            <person name="Riley R."/>
            <person name="Lipzen A."/>
            <person name="Berrin J.G."/>
            <person name="Master E.R."/>
            <person name="Rosso M.N."/>
        </authorList>
    </citation>
    <scope>NUCLEOTIDE SEQUENCE [LARGE SCALE GENOMIC DNA]</scope>
    <source>
        <strain evidence="15 16">BRFM310</strain>
    </source>
</reference>
<comment type="pathway">
    <text evidence="3">Secondary metabolite biosynthesis.</text>
</comment>
<evidence type="ECO:0000256" key="3">
    <source>
        <dbReference type="ARBA" id="ARBA00005179"/>
    </source>
</evidence>
<dbReference type="Proteomes" id="UP000193067">
    <property type="component" value="Unassembled WGS sequence"/>
</dbReference>
<dbReference type="InterPro" id="IPR036396">
    <property type="entry name" value="Cyt_P450_sf"/>
</dbReference>
<dbReference type="SUPFAM" id="SSF48264">
    <property type="entry name" value="Cytochrome P450"/>
    <property type="match status" value="1"/>
</dbReference>
<evidence type="ECO:0000313" key="16">
    <source>
        <dbReference type="Proteomes" id="UP000193067"/>
    </source>
</evidence>
<evidence type="ECO:0000256" key="11">
    <source>
        <dbReference type="ARBA" id="ARBA00023033"/>
    </source>
</evidence>
<dbReference type="AlphaFoldDB" id="A0A1Y2IQ47"/>
<comment type="cofactor">
    <cofactor evidence="1 13">
        <name>heme</name>
        <dbReference type="ChEBI" id="CHEBI:30413"/>
    </cofactor>
</comment>
<dbReference type="Gene3D" id="1.10.630.10">
    <property type="entry name" value="Cytochrome P450"/>
    <property type="match status" value="1"/>
</dbReference>
<evidence type="ECO:0000256" key="10">
    <source>
        <dbReference type="ARBA" id="ARBA00023004"/>
    </source>
</evidence>
<feature type="binding site" description="axial binding residue" evidence="13">
    <location>
        <position position="446"/>
    </location>
    <ligand>
        <name>heme</name>
        <dbReference type="ChEBI" id="CHEBI:30413"/>
    </ligand>
    <ligandPart>
        <name>Fe</name>
        <dbReference type="ChEBI" id="CHEBI:18248"/>
    </ligandPart>
</feature>
<dbReference type="GO" id="GO:0016705">
    <property type="term" value="F:oxidoreductase activity, acting on paired donors, with incorporation or reduction of molecular oxygen"/>
    <property type="evidence" value="ECO:0007669"/>
    <property type="project" value="InterPro"/>
</dbReference>
<keyword evidence="12" id="KW-0472">Membrane</keyword>
<dbReference type="Pfam" id="PF00067">
    <property type="entry name" value="p450"/>
    <property type="match status" value="1"/>
</dbReference>
<comment type="subcellular location">
    <subcellularLocation>
        <location evidence="2">Membrane</location>
        <topology evidence="2">Single-pass membrane protein</topology>
    </subcellularLocation>
</comment>
<evidence type="ECO:0000256" key="12">
    <source>
        <dbReference type="ARBA" id="ARBA00023136"/>
    </source>
</evidence>
<dbReference type="PANTHER" id="PTHR46300">
    <property type="entry name" value="P450, PUTATIVE (EUROFUNG)-RELATED-RELATED"/>
    <property type="match status" value="1"/>
</dbReference>
<evidence type="ECO:0000256" key="9">
    <source>
        <dbReference type="ARBA" id="ARBA00023002"/>
    </source>
</evidence>
<sequence length="520" mass="58410">MALLSLDLLVILSCAAVGLLIWARTRRHNRPPHPPGPPGLPIVGNLLDIPSPNAFPWDTYMEYGKAYDSDIIRLNALGMNIVVANSIQVATELLDRRSAIYSDRPRMVMLGELSGFGTGLAFVPYNHFWKECRKLARQEFHANPVKKYRPTEAKSAHRFLLDLQRRPESLMDNLRHLAGATIMSIGYDIEVQPEDDPYVQTAEEAVASIAETTNAGSYLVDVIPILKYVPEWFPGAGFKKQARIWHAAVDKLFNDPYTVCQERIAIGQLGECAAKGMIEAFGKHPDDPEYTNTVIKSTLGSLYVGGADTTVSALGTFFLAMTLNHEIVEKAQRQLDQVVGTHRLPDFRDQASLPYIEAIVRETLRWRPVVPLDVPHRLTEDDIYNGYYLPKGSLIVANAWAILHDEKMYPDPERYNPDRFLLPDGTLNPAVRDPSTVAFGFGRRICPGRYMAVDSMWVTIACVLSLFDIRKAVDEDGKEITPDGEYIRGFLCHPKSFPCSIKPRSKEHEQLLNELAQHDL</sequence>
<protein>
    <submittedName>
        <fullName evidence="15">Cytochrome P450</fullName>
    </submittedName>
</protein>
<dbReference type="PROSITE" id="PS00086">
    <property type="entry name" value="CYTOCHROME_P450"/>
    <property type="match status" value="1"/>
</dbReference>
<evidence type="ECO:0000256" key="13">
    <source>
        <dbReference type="PIRSR" id="PIRSR602401-1"/>
    </source>
</evidence>
<dbReference type="GO" id="GO:0004497">
    <property type="term" value="F:monooxygenase activity"/>
    <property type="evidence" value="ECO:0007669"/>
    <property type="project" value="UniProtKB-KW"/>
</dbReference>
<keyword evidence="10 13" id="KW-0408">Iron</keyword>
<comment type="similarity">
    <text evidence="4 14">Belongs to the cytochrome P450 family.</text>
</comment>
<dbReference type="EMBL" id="KZ084103">
    <property type="protein sequence ID" value="OSD02813.1"/>
    <property type="molecule type" value="Genomic_DNA"/>
</dbReference>